<evidence type="ECO:0000313" key="1">
    <source>
        <dbReference type="EMBL" id="GFD20482.1"/>
    </source>
</evidence>
<dbReference type="EMBL" id="BKCJ011322446">
    <property type="protein sequence ID" value="GFD20482.1"/>
    <property type="molecule type" value="Genomic_DNA"/>
</dbReference>
<protein>
    <submittedName>
        <fullName evidence="1">Uncharacterized protein</fullName>
    </submittedName>
</protein>
<proteinExistence type="predicted"/>
<name>A0A699UBY1_TANCI</name>
<comment type="caution">
    <text evidence="1">The sequence shown here is derived from an EMBL/GenBank/DDBJ whole genome shotgun (WGS) entry which is preliminary data.</text>
</comment>
<dbReference type="AlphaFoldDB" id="A0A699UBY1"/>
<reference evidence="1" key="1">
    <citation type="journal article" date="2019" name="Sci. Rep.">
        <title>Draft genome of Tanacetum cinerariifolium, the natural source of mosquito coil.</title>
        <authorList>
            <person name="Yamashiro T."/>
            <person name="Shiraishi A."/>
            <person name="Satake H."/>
            <person name="Nakayama K."/>
        </authorList>
    </citation>
    <scope>NUCLEOTIDE SEQUENCE</scope>
</reference>
<sequence>MIGYELGLRSEDFKDLDGCGESNENKILGTIINKLHDEWFKGTDEDDDYLESIGPGEVYTKMKVSEVEELSRTRGNIANVRAEIMEEILGNDDEDESYDET</sequence>
<gene>
    <name evidence="1" type="ORF">Tci_892451</name>
</gene>
<organism evidence="1">
    <name type="scientific">Tanacetum cinerariifolium</name>
    <name type="common">Dalmatian daisy</name>
    <name type="synonym">Chrysanthemum cinerariifolium</name>
    <dbReference type="NCBI Taxonomy" id="118510"/>
    <lineage>
        <taxon>Eukaryota</taxon>
        <taxon>Viridiplantae</taxon>
        <taxon>Streptophyta</taxon>
        <taxon>Embryophyta</taxon>
        <taxon>Tracheophyta</taxon>
        <taxon>Spermatophyta</taxon>
        <taxon>Magnoliopsida</taxon>
        <taxon>eudicotyledons</taxon>
        <taxon>Gunneridae</taxon>
        <taxon>Pentapetalae</taxon>
        <taxon>asterids</taxon>
        <taxon>campanulids</taxon>
        <taxon>Asterales</taxon>
        <taxon>Asteraceae</taxon>
        <taxon>Asteroideae</taxon>
        <taxon>Anthemideae</taxon>
        <taxon>Anthemidinae</taxon>
        <taxon>Tanacetum</taxon>
    </lineage>
</organism>
<accession>A0A699UBY1</accession>